<dbReference type="InterPro" id="IPR050510">
    <property type="entry name" value="Cation_transp_ATPase_P-type"/>
</dbReference>
<dbReference type="AlphaFoldDB" id="A0A9N9BQH4"/>
<dbReference type="Gene3D" id="3.40.50.1000">
    <property type="entry name" value="HAD superfamily/HAD-like"/>
    <property type="match status" value="1"/>
</dbReference>
<evidence type="ECO:0000256" key="9">
    <source>
        <dbReference type="SAM" id="MobiDB-lite"/>
    </source>
</evidence>
<dbReference type="PRINTS" id="PR00121">
    <property type="entry name" value="NAKATPASE"/>
</dbReference>
<keyword evidence="6" id="KW-1278">Translocase</keyword>
<comment type="caution">
    <text evidence="12">The sequence shown here is derived from an EMBL/GenBank/DDBJ whole genome shotgun (WGS) entry which is preliminary data.</text>
</comment>
<dbReference type="GO" id="GO:0006883">
    <property type="term" value="P:intracellular sodium ion homeostasis"/>
    <property type="evidence" value="ECO:0007669"/>
    <property type="project" value="TreeGrafter"/>
</dbReference>
<dbReference type="Pfam" id="PF00122">
    <property type="entry name" value="E1-E2_ATPase"/>
    <property type="match status" value="1"/>
</dbReference>
<evidence type="ECO:0000313" key="12">
    <source>
        <dbReference type="EMBL" id="CAG8572667.1"/>
    </source>
</evidence>
<evidence type="ECO:0000313" key="13">
    <source>
        <dbReference type="Proteomes" id="UP000789342"/>
    </source>
</evidence>
<feature type="domain" description="Cation-transporting P-type ATPase N-terminal" evidence="11">
    <location>
        <begin position="95"/>
        <end position="168"/>
    </location>
</feature>
<dbReference type="PANTHER" id="PTHR43294:SF21">
    <property type="entry name" value="CATION TRANSPORTING ATPASE"/>
    <property type="match status" value="1"/>
</dbReference>
<keyword evidence="4" id="KW-0547">Nucleotide-binding</keyword>
<dbReference type="GO" id="GO:1990573">
    <property type="term" value="P:potassium ion import across plasma membrane"/>
    <property type="evidence" value="ECO:0007669"/>
    <property type="project" value="TreeGrafter"/>
</dbReference>
<feature type="transmembrane region" description="Helical" evidence="10">
    <location>
        <begin position="376"/>
        <end position="405"/>
    </location>
</feature>
<evidence type="ECO:0000256" key="5">
    <source>
        <dbReference type="ARBA" id="ARBA00022840"/>
    </source>
</evidence>
<feature type="transmembrane region" description="Helical" evidence="10">
    <location>
        <begin position="1067"/>
        <end position="1086"/>
    </location>
</feature>
<keyword evidence="3 10" id="KW-0812">Transmembrane</keyword>
<dbReference type="InterPro" id="IPR008250">
    <property type="entry name" value="ATPase_P-typ_transduc_dom_A_sf"/>
</dbReference>
<protein>
    <submittedName>
        <fullName evidence="12">7033_t:CDS:1</fullName>
    </submittedName>
</protein>
<dbReference type="SFLD" id="SFLDG00002">
    <property type="entry name" value="C1.7:_P-type_atpase_like"/>
    <property type="match status" value="1"/>
</dbReference>
<dbReference type="Gene3D" id="1.20.1110.10">
    <property type="entry name" value="Calcium-transporting ATPase, transmembrane domain"/>
    <property type="match status" value="1"/>
</dbReference>
<dbReference type="OrthoDB" id="158672at2759"/>
<evidence type="ECO:0000256" key="1">
    <source>
        <dbReference type="ARBA" id="ARBA00004651"/>
    </source>
</evidence>
<dbReference type="SUPFAM" id="SSF56784">
    <property type="entry name" value="HAD-like"/>
    <property type="match status" value="1"/>
</dbReference>
<evidence type="ECO:0000256" key="7">
    <source>
        <dbReference type="ARBA" id="ARBA00022989"/>
    </source>
</evidence>
<dbReference type="Pfam" id="PF13246">
    <property type="entry name" value="Cation_ATPase"/>
    <property type="match status" value="1"/>
</dbReference>
<feature type="compositionally biased region" description="Basic and acidic residues" evidence="9">
    <location>
        <begin position="1"/>
        <end position="17"/>
    </location>
</feature>
<dbReference type="Pfam" id="PF00690">
    <property type="entry name" value="Cation_ATPase_N"/>
    <property type="match status" value="1"/>
</dbReference>
<dbReference type="GO" id="GO:0005391">
    <property type="term" value="F:P-type sodium:potassium-exchanging transporter activity"/>
    <property type="evidence" value="ECO:0007669"/>
    <property type="project" value="TreeGrafter"/>
</dbReference>
<evidence type="ECO:0000256" key="8">
    <source>
        <dbReference type="ARBA" id="ARBA00023136"/>
    </source>
</evidence>
<dbReference type="GO" id="GO:0005886">
    <property type="term" value="C:plasma membrane"/>
    <property type="evidence" value="ECO:0007669"/>
    <property type="project" value="UniProtKB-SubCell"/>
</dbReference>
<keyword evidence="2" id="KW-1003">Cell membrane</keyword>
<feature type="transmembrane region" description="Helical" evidence="10">
    <location>
        <begin position="993"/>
        <end position="1013"/>
    </location>
</feature>
<dbReference type="Proteomes" id="UP000789342">
    <property type="component" value="Unassembled WGS sequence"/>
</dbReference>
<dbReference type="SUPFAM" id="SSF81653">
    <property type="entry name" value="Calcium ATPase, transduction domain A"/>
    <property type="match status" value="1"/>
</dbReference>
<gene>
    <name evidence="12" type="ORF">AMORRO_LOCUS6544</name>
</gene>
<feature type="region of interest" description="Disordered" evidence="9">
    <location>
        <begin position="1"/>
        <end position="26"/>
    </location>
</feature>
<dbReference type="FunFam" id="1.20.1110.10:FF:000095">
    <property type="entry name" value="Sodium/potassium-transporting ATPase subunit alpha-1"/>
    <property type="match status" value="1"/>
</dbReference>
<keyword evidence="13" id="KW-1185">Reference proteome</keyword>
<organism evidence="12 13">
    <name type="scientific">Acaulospora morrowiae</name>
    <dbReference type="NCBI Taxonomy" id="94023"/>
    <lineage>
        <taxon>Eukaryota</taxon>
        <taxon>Fungi</taxon>
        <taxon>Fungi incertae sedis</taxon>
        <taxon>Mucoromycota</taxon>
        <taxon>Glomeromycotina</taxon>
        <taxon>Glomeromycetes</taxon>
        <taxon>Diversisporales</taxon>
        <taxon>Acaulosporaceae</taxon>
        <taxon>Acaulospora</taxon>
    </lineage>
</organism>
<dbReference type="Pfam" id="PF00689">
    <property type="entry name" value="Cation_ATPase_C"/>
    <property type="match status" value="1"/>
</dbReference>
<dbReference type="InterPro" id="IPR059000">
    <property type="entry name" value="ATPase_P-type_domA"/>
</dbReference>
<keyword evidence="8 10" id="KW-0472">Membrane</keyword>
<evidence type="ECO:0000259" key="11">
    <source>
        <dbReference type="SMART" id="SM00831"/>
    </source>
</evidence>
<dbReference type="InterPro" id="IPR023298">
    <property type="entry name" value="ATPase_P-typ_TM_dom_sf"/>
</dbReference>
<feature type="transmembrane region" description="Helical" evidence="10">
    <location>
        <begin position="887"/>
        <end position="908"/>
    </location>
</feature>
<feature type="transmembrane region" description="Helical" evidence="10">
    <location>
        <begin position="859"/>
        <end position="881"/>
    </location>
</feature>
<dbReference type="GO" id="GO:0005524">
    <property type="term" value="F:ATP binding"/>
    <property type="evidence" value="ECO:0007669"/>
    <property type="project" value="UniProtKB-KW"/>
</dbReference>
<dbReference type="InterPro" id="IPR023214">
    <property type="entry name" value="HAD_sf"/>
</dbReference>
<dbReference type="SUPFAM" id="SSF81665">
    <property type="entry name" value="Calcium ATPase, transmembrane domain M"/>
    <property type="match status" value="1"/>
</dbReference>
<dbReference type="InterPro" id="IPR004014">
    <property type="entry name" value="ATPase_P-typ_cation-transptr_N"/>
</dbReference>
<dbReference type="InterPro" id="IPR018303">
    <property type="entry name" value="ATPase_P-typ_P_site"/>
</dbReference>
<dbReference type="FunFam" id="3.40.50.1000:FF:000083">
    <property type="entry name" value="Sodium/potassium-transporting ATPase subunit alpha"/>
    <property type="match status" value="1"/>
</dbReference>
<keyword evidence="5" id="KW-0067">ATP-binding</keyword>
<dbReference type="GO" id="GO:1902600">
    <property type="term" value="P:proton transmembrane transport"/>
    <property type="evidence" value="ECO:0007669"/>
    <property type="project" value="TreeGrafter"/>
</dbReference>
<feature type="transmembrane region" description="Helical" evidence="10">
    <location>
        <begin position="179"/>
        <end position="199"/>
    </location>
</feature>
<dbReference type="FunFam" id="3.40.50.1000:FF:000001">
    <property type="entry name" value="Phospholipid-transporting ATPase IC"/>
    <property type="match status" value="1"/>
</dbReference>
<dbReference type="GO" id="GO:0030007">
    <property type="term" value="P:intracellular potassium ion homeostasis"/>
    <property type="evidence" value="ECO:0007669"/>
    <property type="project" value="TreeGrafter"/>
</dbReference>
<evidence type="ECO:0000256" key="6">
    <source>
        <dbReference type="ARBA" id="ARBA00022967"/>
    </source>
</evidence>
<dbReference type="SUPFAM" id="SSF81660">
    <property type="entry name" value="Metal cation-transporting ATPase, ATP-binding domain N"/>
    <property type="match status" value="1"/>
</dbReference>
<feature type="transmembrane region" description="Helical" evidence="10">
    <location>
        <begin position="929"/>
        <end position="959"/>
    </location>
</feature>
<feature type="transmembrane region" description="Helical" evidence="10">
    <location>
        <begin position="1034"/>
        <end position="1055"/>
    </location>
</feature>
<dbReference type="PANTHER" id="PTHR43294">
    <property type="entry name" value="SODIUM/POTASSIUM-TRANSPORTING ATPASE SUBUNIT ALPHA"/>
    <property type="match status" value="1"/>
</dbReference>
<evidence type="ECO:0000256" key="2">
    <source>
        <dbReference type="ARBA" id="ARBA00022475"/>
    </source>
</evidence>
<name>A0A9N9BQH4_9GLOM</name>
<reference evidence="12" key="1">
    <citation type="submission" date="2021-06" db="EMBL/GenBank/DDBJ databases">
        <authorList>
            <person name="Kallberg Y."/>
            <person name="Tangrot J."/>
            <person name="Rosling A."/>
        </authorList>
    </citation>
    <scope>NUCLEOTIDE SEQUENCE</scope>
    <source>
        <strain evidence="12">CL551</strain>
    </source>
</reference>
<evidence type="ECO:0000256" key="10">
    <source>
        <dbReference type="SAM" id="Phobius"/>
    </source>
</evidence>
<dbReference type="NCBIfam" id="TIGR01494">
    <property type="entry name" value="ATPase_P-type"/>
    <property type="match status" value="2"/>
</dbReference>
<dbReference type="Gene3D" id="3.40.1110.10">
    <property type="entry name" value="Calcium-transporting ATPase, cytoplasmic domain N"/>
    <property type="match status" value="1"/>
</dbReference>
<sequence>MSEKRDTELDFSVEEKGQLPLNSNEPDCIAEEKRDQRNVATTSIPQLTLERTLSIKYRTLSIQTSDSIQARKNKAHIKKEKKTSVSPDDEIAHLDYHTISVDEILQRFESNENLGLDSRTATYRLQRDGRNVITPPKNNIILKILNYLLGGFCSLLWFAALICILSYKPLGEPNPAPINLALGIVLIIVVIIQAAFGAYQDWSTSKVMNSIKNMLPAEALVIRNGQVTKIFASDLVVGDVVQINMGNKVPADLRLVEVTGDMKFDRSILTGENEPVSATVEATDENYLETHNIALLGTHCTNGTGKAVVIATGDKTVFGKIARLSSSTDSETTILQKEIIRFVSTIATLSIGTGCVIMILWAAWLRTTYPTFLSISGILVNAIAVIVAFVPEGMPVAVTLCLTLIAKRSFRQKILCKTLPVVETLGCVSVICSDKTGTLTENRMFVNNVGLVSKEMEIQECKDALRTDGPEKKVVRILQLASCLCNAAMFDPASMSLPVNERAVNGDSTDTGLLRFAEDLRESTTADRLEFKTIYQVPFNSKNKFAITIHRSINENADNDLGTSELILFCKGAPEILLEKCTFYLHPDGSERMLDQESKNLVVAMQDSWSRKGRRVLLLTKKTIPSQVFPGKAVNDIEMTDLALSFNKNLCIIGLVGIVDPPRAEIPEVVRKCRKAGVRVFMVTGDFTLTAEAIARQCGILTSNKVDNINEIIKLGRVEDNARDGVSVRKRNLDSEEDDYQININSLVLNGKDLSSAKLRDEHWDIIANYSEIVFARTTPEQKLKIVTELQKRDNIVGVTGDGVNDAPALKQANIGIAMGLGSDLAVAAGDMVLLDNNFASVVVAMENGRLVFDNLKKVIVYLLPAGSWSELWPVLVNVIFGAPLPLSSFLMIVVCCITDIFPSLSLTHEKAESDIMSRKPRKASREHLVNFKLLLHAYGFVGIMEMIFAHTMFFLYLYKYGGIRISDTMFVYDRWKDGYLGKSMDELNELNYVGQSVYFITLVIMQFGNLLASRTRRRSILQANPFYGPKRNLYLFGAMTISLMTALIILYVPFFNNVFYTRPIPAEFYFIPLGFAAVILTMDEIRKLTVRTYPKSIFGMLAW</sequence>
<dbReference type="GO" id="GO:0036376">
    <property type="term" value="P:sodium ion export across plasma membrane"/>
    <property type="evidence" value="ECO:0007669"/>
    <property type="project" value="TreeGrafter"/>
</dbReference>
<feature type="transmembrane region" description="Helical" evidence="10">
    <location>
        <begin position="144"/>
        <end position="167"/>
    </location>
</feature>
<dbReference type="EMBL" id="CAJVPV010004400">
    <property type="protein sequence ID" value="CAG8572667.1"/>
    <property type="molecule type" value="Genomic_DNA"/>
</dbReference>
<dbReference type="SFLD" id="SFLDF00027">
    <property type="entry name" value="p-type_atpase"/>
    <property type="match status" value="1"/>
</dbReference>
<dbReference type="InterPro" id="IPR036412">
    <property type="entry name" value="HAD-like_sf"/>
</dbReference>
<feature type="transmembrane region" description="Helical" evidence="10">
    <location>
        <begin position="342"/>
        <end position="364"/>
    </location>
</feature>
<dbReference type="InterPro" id="IPR001757">
    <property type="entry name" value="P_typ_ATPase"/>
</dbReference>
<evidence type="ECO:0000256" key="3">
    <source>
        <dbReference type="ARBA" id="ARBA00022692"/>
    </source>
</evidence>
<keyword evidence="7 10" id="KW-1133">Transmembrane helix</keyword>
<dbReference type="PRINTS" id="PR00119">
    <property type="entry name" value="CATATPASE"/>
</dbReference>
<evidence type="ECO:0000256" key="4">
    <source>
        <dbReference type="ARBA" id="ARBA00022741"/>
    </source>
</evidence>
<proteinExistence type="predicted"/>
<dbReference type="Gene3D" id="2.70.150.10">
    <property type="entry name" value="Calcium-transporting ATPase, cytoplasmic transduction domain A"/>
    <property type="match status" value="1"/>
</dbReference>
<dbReference type="InterPro" id="IPR023299">
    <property type="entry name" value="ATPase_P-typ_cyto_dom_N"/>
</dbReference>
<comment type="subcellular location">
    <subcellularLocation>
        <location evidence="1">Cell membrane</location>
        <topology evidence="1">Multi-pass membrane protein</topology>
    </subcellularLocation>
</comment>
<dbReference type="PROSITE" id="PS00154">
    <property type="entry name" value="ATPASE_E1_E2"/>
    <property type="match status" value="1"/>
</dbReference>
<dbReference type="InterPro" id="IPR044492">
    <property type="entry name" value="P_typ_ATPase_HD_dom"/>
</dbReference>
<dbReference type="InterPro" id="IPR006068">
    <property type="entry name" value="ATPase_P-typ_cation-transptr_C"/>
</dbReference>
<dbReference type="SFLD" id="SFLDS00003">
    <property type="entry name" value="Haloacid_Dehalogenase"/>
    <property type="match status" value="1"/>
</dbReference>
<dbReference type="GO" id="GO:0016887">
    <property type="term" value="F:ATP hydrolysis activity"/>
    <property type="evidence" value="ECO:0007669"/>
    <property type="project" value="InterPro"/>
</dbReference>
<dbReference type="SMART" id="SM00831">
    <property type="entry name" value="Cation_ATPase_N"/>
    <property type="match status" value="1"/>
</dbReference>
<accession>A0A9N9BQH4</accession>